<reference evidence="1" key="1">
    <citation type="journal article" date="2021" name="Proc. Natl. Acad. Sci. U.S.A.">
        <title>A Catalog of Tens of Thousands of Viruses from Human Metagenomes Reveals Hidden Associations with Chronic Diseases.</title>
        <authorList>
            <person name="Tisza M.J."/>
            <person name="Buck C.B."/>
        </authorList>
    </citation>
    <scope>NUCLEOTIDE SEQUENCE</scope>
    <source>
        <strain evidence="1">CtXZx16</strain>
    </source>
</reference>
<accession>A0A8S5ML68</accession>
<sequence>MSRFKTIKEATEAWVHEMNAIPQGMISQLFQDHPDDWTEVTKPSKYGRVYVFDNGDYGEITDIDEETEEYIISLDNGEEIKCENGDFEVDYDDYLPMWGTMWSFGDSCDDWWLEEDNGIELMSQCGFRIYENEEFGYFFGIDGAGYDFYAEHWIPLYKARGLEWHETETEE</sequence>
<dbReference type="EMBL" id="BK014925">
    <property type="protein sequence ID" value="DAD82972.1"/>
    <property type="molecule type" value="Genomic_DNA"/>
</dbReference>
<name>A0A8S5ML68_9CAUD</name>
<organism evidence="1">
    <name type="scientific">Siphoviridae sp. ctXZx16</name>
    <dbReference type="NCBI Taxonomy" id="2826371"/>
    <lineage>
        <taxon>Viruses</taxon>
        <taxon>Duplodnaviria</taxon>
        <taxon>Heunggongvirae</taxon>
        <taxon>Uroviricota</taxon>
        <taxon>Caudoviricetes</taxon>
    </lineage>
</organism>
<protein>
    <submittedName>
        <fullName evidence="1">Uncharacterized protein</fullName>
    </submittedName>
</protein>
<proteinExistence type="predicted"/>
<evidence type="ECO:0000313" key="1">
    <source>
        <dbReference type="EMBL" id="DAD82972.1"/>
    </source>
</evidence>